<dbReference type="NCBIfam" id="TIGR00326">
    <property type="entry name" value="eubact_ribD"/>
    <property type="match status" value="1"/>
</dbReference>
<dbReference type="InterPro" id="IPR016192">
    <property type="entry name" value="APOBEC/CMP_deaminase_Zn-bd"/>
</dbReference>
<comment type="cofactor">
    <cofactor evidence="12">
        <name>Zn(2+)</name>
        <dbReference type="ChEBI" id="CHEBI:29105"/>
    </cofactor>
    <text evidence="12">Binds 1 zinc ion.</text>
</comment>
<keyword evidence="10 12" id="KW-0560">Oxidoreductase</keyword>
<dbReference type="NCBIfam" id="TIGR00227">
    <property type="entry name" value="ribD_Cterm"/>
    <property type="match status" value="1"/>
</dbReference>
<evidence type="ECO:0000256" key="6">
    <source>
        <dbReference type="ARBA" id="ARBA00022619"/>
    </source>
</evidence>
<gene>
    <name evidence="14" type="primary">ribD</name>
    <name evidence="14" type="ORF">RT723_07070</name>
</gene>
<evidence type="ECO:0000259" key="13">
    <source>
        <dbReference type="PROSITE" id="PS51747"/>
    </source>
</evidence>
<dbReference type="Pfam" id="PF01872">
    <property type="entry name" value="RibD_C"/>
    <property type="match status" value="1"/>
</dbReference>
<keyword evidence="15" id="KW-1185">Reference proteome</keyword>
<dbReference type="InterPro" id="IPR002125">
    <property type="entry name" value="CMP_dCMP_dom"/>
</dbReference>
<evidence type="ECO:0000313" key="15">
    <source>
        <dbReference type="Proteomes" id="UP001257914"/>
    </source>
</evidence>
<comment type="pathway">
    <text evidence="2 12">Cofactor biosynthesis; riboflavin biosynthesis; 5-amino-6-(D-ribitylamino)uracil from GTP: step 2/4.</text>
</comment>
<evidence type="ECO:0000256" key="10">
    <source>
        <dbReference type="ARBA" id="ARBA00023002"/>
    </source>
</evidence>
<dbReference type="EMBL" id="JAWCUA010000007">
    <property type="protein sequence ID" value="MDU0112763.1"/>
    <property type="molecule type" value="Genomic_DNA"/>
</dbReference>
<dbReference type="RefSeq" id="WP_315946456.1">
    <property type="nucleotide sequence ID" value="NZ_JAWCUA010000007.1"/>
</dbReference>
<evidence type="ECO:0000256" key="11">
    <source>
        <dbReference type="ARBA" id="ARBA00023268"/>
    </source>
</evidence>
<comment type="catalytic activity">
    <reaction evidence="12">
        <text>2,5-diamino-6-hydroxy-4-(5-phosphoribosylamino)-pyrimidine + H2O + H(+) = 5-amino-6-(5-phospho-D-ribosylamino)uracil + NH4(+)</text>
        <dbReference type="Rhea" id="RHEA:21868"/>
        <dbReference type="ChEBI" id="CHEBI:15377"/>
        <dbReference type="ChEBI" id="CHEBI:15378"/>
        <dbReference type="ChEBI" id="CHEBI:28938"/>
        <dbReference type="ChEBI" id="CHEBI:58453"/>
        <dbReference type="ChEBI" id="CHEBI:58614"/>
        <dbReference type="EC" id="3.5.4.26"/>
    </reaction>
</comment>
<keyword evidence="8 12" id="KW-0862">Zinc</keyword>
<dbReference type="GO" id="GO:0008835">
    <property type="term" value="F:diaminohydroxyphosphoribosylaminopyrimidine deaminase activity"/>
    <property type="evidence" value="ECO:0007669"/>
    <property type="project" value="UniProtKB-EC"/>
</dbReference>
<keyword evidence="9 12" id="KW-0521">NADP</keyword>
<dbReference type="PROSITE" id="PS00903">
    <property type="entry name" value="CYT_DCMP_DEAMINASES_1"/>
    <property type="match status" value="1"/>
</dbReference>
<keyword evidence="11" id="KW-0511">Multifunctional enzyme</keyword>
<sequence>MSFSLADHQFMARAINLAKSGRFSTSPNPNVGCVVVKDNQIIGEGWHQKAGSGHAEVNALANLTPEQTTDATAYVTLEPCSHFGRTPPCANRLIDANIKRVVVAMLDPNPLVAGKGILLLMQAGVDVKLGLLEDDARAINTGFLSRMERKRPFVTVKMASSLDGKSALGNGQSKWITSAQARADVQTYRAASCAILSTAKTVIADNAKLNVRKEQLNFQYPFNDVVSEIRQPIKIILDSRGELDPKLQDKLALFDDNTPIVIVRNDTDPMPESQRTNVKYLQIPYDLTKGKFDIARLLDWCGINEINNLWVEAGATLAAYIIEQQLFDQLVVYIAPKIMGVNAQDVMPVGPFSSMEQVIDLQLKQLVQLGQDLRLSYVNNSKFKKSEE</sequence>
<dbReference type="PANTHER" id="PTHR38011">
    <property type="entry name" value="DIHYDROFOLATE REDUCTASE FAMILY PROTEIN (AFU_ORTHOLOGUE AFUA_8G06820)"/>
    <property type="match status" value="1"/>
</dbReference>
<keyword evidence="7 12" id="KW-0479">Metal-binding</keyword>
<accession>A0ABU3R0D7</accession>
<dbReference type="PIRSF" id="PIRSF006769">
    <property type="entry name" value="RibD"/>
    <property type="match status" value="1"/>
</dbReference>
<dbReference type="SUPFAM" id="SSF53927">
    <property type="entry name" value="Cytidine deaminase-like"/>
    <property type="match status" value="1"/>
</dbReference>
<name>A0ABU3R0D7_9GAMM</name>
<evidence type="ECO:0000256" key="5">
    <source>
        <dbReference type="ARBA" id="ARBA00007417"/>
    </source>
</evidence>
<dbReference type="InterPro" id="IPR016193">
    <property type="entry name" value="Cytidine_deaminase-like"/>
</dbReference>
<evidence type="ECO:0000256" key="1">
    <source>
        <dbReference type="ARBA" id="ARBA00002151"/>
    </source>
</evidence>
<dbReference type="PANTHER" id="PTHR38011:SF7">
    <property type="entry name" value="2,5-DIAMINO-6-RIBOSYLAMINO-4(3H)-PYRIMIDINONE 5'-PHOSPHATE REDUCTASE"/>
    <property type="match status" value="1"/>
</dbReference>
<dbReference type="Gene3D" id="3.40.430.10">
    <property type="entry name" value="Dihydrofolate Reductase, subunit A"/>
    <property type="match status" value="1"/>
</dbReference>
<dbReference type="SUPFAM" id="SSF53597">
    <property type="entry name" value="Dihydrofolate reductase-like"/>
    <property type="match status" value="1"/>
</dbReference>
<keyword evidence="12 14" id="KW-0378">Hydrolase</keyword>
<evidence type="ECO:0000256" key="2">
    <source>
        <dbReference type="ARBA" id="ARBA00004882"/>
    </source>
</evidence>
<dbReference type="InterPro" id="IPR011549">
    <property type="entry name" value="RibD_C"/>
</dbReference>
<evidence type="ECO:0000256" key="12">
    <source>
        <dbReference type="PIRNR" id="PIRNR006769"/>
    </source>
</evidence>
<dbReference type="EC" id="3.5.4.26" evidence="12"/>
<comment type="function">
    <text evidence="1 12">Converts 2,5-diamino-6-(ribosylamino)-4(3h)-pyrimidinone 5'-phosphate into 5-amino-6-(ribosylamino)-2,4(1h,3h)-pyrimidinedione 5'-phosphate.</text>
</comment>
<evidence type="ECO:0000313" key="14">
    <source>
        <dbReference type="EMBL" id="MDU0112763.1"/>
    </source>
</evidence>
<comment type="catalytic activity">
    <reaction evidence="12">
        <text>5-amino-6-(5-phospho-D-ribitylamino)uracil + NADP(+) = 5-amino-6-(5-phospho-D-ribosylamino)uracil + NADPH + H(+)</text>
        <dbReference type="Rhea" id="RHEA:17845"/>
        <dbReference type="ChEBI" id="CHEBI:15378"/>
        <dbReference type="ChEBI" id="CHEBI:57783"/>
        <dbReference type="ChEBI" id="CHEBI:58349"/>
        <dbReference type="ChEBI" id="CHEBI:58421"/>
        <dbReference type="ChEBI" id="CHEBI:58453"/>
        <dbReference type="EC" id="1.1.1.193"/>
    </reaction>
</comment>
<comment type="similarity">
    <text evidence="4 12">In the N-terminal section; belongs to the cytidine and deoxycytidylate deaminase family.</text>
</comment>
<comment type="pathway">
    <text evidence="3 12">Cofactor biosynthesis; riboflavin biosynthesis; 5-amino-6-(D-ribitylamino)uracil from GTP: step 3/4.</text>
</comment>
<dbReference type="PROSITE" id="PS51747">
    <property type="entry name" value="CYT_DCMP_DEAMINASES_2"/>
    <property type="match status" value="1"/>
</dbReference>
<dbReference type="InterPro" id="IPR024072">
    <property type="entry name" value="DHFR-like_dom_sf"/>
</dbReference>
<dbReference type="Proteomes" id="UP001257914">
    <property type="component" value="Unassembled WGS sequence"/>
</dbReference>
<dbReference type="InterPro" id="IPR002734">
    <property type="entry name" value="RibDG_C"/>
</dbReference>
<evidence type="ECO:0000256" key="8">
    <source>
        <dbReference type="ARBA" id="ARBA00022833"/>
    </source>
</evidence>
<dbReference type="InterPro" id="IPR050765">
    <property type="entry name" value="Riboflavin_Biosynth_HTPR"/>
</dbReference>
<dbReference type="GO" id="GO:0008703">
    <property type="term" value="F:5-amino-6-(5-phosphoribosylamino)uracil reductase activity"/>
    <property type="evidence" value="ECO:0007669"/>
    <property type="project" value="UniProtKB-EC"/>
</dbReference>
<evidence type="ECO:0000256" key="9">
    <source>
        <dbReference type="ARBA" id="ARBA00022857"/>
    </source>
</evidence>
<comment type="similarity">
    <text evidence="5 12">In the C-terminal section; belongs to the HTP reductase family.</text>
</comment>
<dbReference type="Pfam" id="PF00383">
    <property type="entry name" value="dCMP_cyt_deam_1"/>
    <property type="match status" value="1"/>
</dbReference>
<dbReference type="InterPro" id="IPR004794">
    <property type="entry name" value="Eubact_RibD"/>
</dbReference>
<proteinExistence type="inferred from homology"/>
<feature type="domain" description="CMP/dCMP-type deaminase" evidence="13">
    <location>
        <begin position="5"/>
        <end position="119"/>
    </location>
</feature>
<dbReference type="EC" id="1.1.1.193" evidence="12"/>
<evidence type="ECO:0000256" key="7">
    <source>
        <dbReference type="ARBA" id="ARBA00022723"/>
    </source>
</evidence>
<reference evidence="14 15" key="1">
    <citation type="submission" date="2023-10" db="EMBL/GenBank/DDBJ databases">
        <title>Psychrosphaera aquimaarina strain SW33 isolated from seawater.</title>
        <authorList>
            <person name="Bayburt H."/>
            <person name="Kim J.M."/>
            <person name="Choi B.J."/>
            <person name="Jeon C.O."/>
        </authorList>
    </citation>
    <scope>NUCLEOTIDE SEQUENCE [LARGE SCALE GENOMIC DNA]</scope>
    <source>
        <strain evidence="14 15">KCTC 52743</strain>
    </source>
</reference>
<evidence type="ECO:0000256" key="3">
    <source>
        <dbReference type="ARBA" id="ARBA00004910"/>
    </source>
</evidence>
<dbReference type="CDD" id="cd01284">
    <property type="entry name" value="Riboflavin_deaminase-reductase"/>
    <property type="match status" value="1"/>
</dbReference>
<comment type="caution">
    <text evidence="14">The sequence shown here is derived from an EMBL/GenBank/DDBJ whole genome shotgun (WGS) entry which is preliminary data.</text>
</comment>
<dbReference type="Gene3D" id="3.40.140.10">
    <property type="entry name" value="Cytidine Deaminase, domain 2"/>
    <property type="match status" value="1"/>
</dbReference>
<evidence type="ECO:0000256" key="4">
    <source>
        <dbReference type="ARBA" id="ARBA00005259"/>
    </source>
</evidence>
<protein>
    <recommendedName>
        <fullName evidence="12">Riboflavin biosynthesis protein RibD</fullName>
    </recommendedName>
    <domain>
        <recommendedName>
            <fullName evidence="12">Diaminohydroxyphosphoribosylaminopyrimidine deaminase</fullName>
            <shortName evidence="12">DRAP deaminase</shortName>
            <ecNumber evidence="12">3.5.4.26</ecNumber>
        </recommendedName>
        <alternativeName>
            <fullName evidence="12">Riboflavin-specific deaminase</fullName>
        </alternativeName>
    </domain>
    <domain>
        <recommendedName>
            <fullName evidence="12">5-amino-6-(5-phosphoribosylamino)uracil reductase</fullName>
            <ecNumber evidence="12">1.1.1.193</ecNumber>
        </recommendedName>
        <alternativeName>
            <fullName evidence="12">HTP reductase</fullName>
        </alternativeName>
    </domain>
</protein>
<organism evidence="14 15">
    <name type="scientific">Psychrosphaera aquimarina</name>
    <dbReference type="NCBI Taxonomy" id="2044854"/>
    <lineage>
        <taxon>Bacteria</taxon>
        <taxon>Pseudomonadati</taxon>
        <taxon>Pseudomonadota</taxon>
        <taxon>Gammaproteobacteria</taxon>
        <taxon>Alteromonadales</taxon>
        <taxon>Pseudoalteromonadaceae</taxon>
        <taxon>Psychrosphaera</taxon>
    </lineage>
</organism>
<keyword evidence="6 12" id="KW-0686">Riboflavin biosynthesis</keyword>